<dbReference type="PROSITE" id="PS50994">
    <property type="entry name" value="INTEGRASE"/>
    <property type="match status" value="1"/>
</dbReference>
<evidence type="ECO:0000313" key="3">
    <source>
        <dbReference type="EMBL" id="KAB0573875.1"/>
    </source>
</evidence>
<dbReference type="GO" id="GO:0015074">
    <property type="term" value="P:DNA integration"/>
    <property type="evidence" value="ECO:0007669"/>
    <property type="project" value="InterPro"/>
</dbReference>
<dbReference type="OrthoDB" id="2065409at2"/>
<dbReference type="PANTHER" id="PTHR35004:SF8">
    <property type="entry name" value="TRANSPOSASE RV3428C-RELATED"/>
    <property type="match status" value="1"/>
</dbReference>
<dbReference type="Proteomes" id="UP000430120">
    <property type="component" value="Unassembled WGS sequence"/>
</dbReference>
<dbReference type="InterPro" id="IPR012337">
    <property type="entry name" value="RNaseH-like_sf"/>
</dbReference>
<dbReference type="PANTHER" id="PTHR35004">
    <property type="entry name" value="TRANSPOSASE RV3428C-RELATED"/>
    <property type="match status" value="1"/>
</dbReference>
<name>A0A643F6U1_IDEDE</name>
<evidence type="ECO:0000313" key="4">
    <source>
        <dbReference type="Proteomes" id="UP000430120"/>
    </source>
</evidence>
<gene>
    <name evidence="3" type="ORF">F7Q92_20325</name>
</gene>
<protein>
    <submittedName>
        <fullName evidence="3">IS21 family transposase</fullName>
    </submittedName>
</protein>
<dbReference type="Pfam" id="PF22483">
    <property type="entry name" value="Mu-transpos_C_2"/>
    <property type="match status" value="1"/>
</dbReference>
<sequence length="514" mass="56890">MHHYRQALLRMRQGDSDRDIAEAKIMGRRKAGHWRALAQAHGWMDAQAPLPDDEAVAAALQPPKRASTTVSSLEEHRAKVASWVEQNVPGTAIHQALQRQYGWTGSYSAVRRMVAGIRASLPPEVTCRLDFAPGEAAQVDFGAGPILLHPDGKPRRTWAFVMTLAHSRHQYLEFVWDQTVATWLGCHRRAVEWFAGVPERIVIDNAKCAITKACAQDPVVQRAYAECAEGYGFKIDPCPPHDPQKKGIVEAGVKYVKGNFLPLREFRDLADLNAQAKAWVMETAGQRIHGTTRQPPLALFALEQPLLKPLPAIAPDLGTWHRVSVHKDCHVQLERILYSAPFALVGKTLWLRATDAAVALYEDYRHVATHPRGQRPGQRVTCKAHLPPEAQAFFAKDRQWCVNQAVQVGPQCRALIERLLADNVLERLRAAQGVLGLLKPYGAKRLEAACARALAHDSPHYRTVKTILSTKADVQAAQADSHTPPAYAGANRFTRPAAELFPAPTPNPQPSALH</sequence>
<comment type="caution">
    <text evidence="3">The sequence shown here is derived from an EMBL/GenBank/DDBJ whole genome shotgun (WGS) entry which is preliminary data.</text>
</comment>
<dbReference type="Pfam" id="PF00665">
    <property type="entry name" value="rve"/>
    <property type="match status" value="1"/>
</dbReference>
<dbReference type="InterPro" id="IPR054353">
    <property type="entry name" value="IstA-like_C"/>
</dbReference>
<organism evidence="3 4">
    <name type="scientific">Ideonella dechloratans</name>
    <dbReference type="NCBI Taxonomy" id="36863"/>
    <lineage>
        <taxon>Bacteria</taxon>
        <taxon>Pseudomonadati</taxon>
        <taxon>Pseudomonadota</taxon>
        <taxon>Betaproteobacteria</taxon>
        <taxon>Burkholderiales</taxon>
        <taxon>Sphaerotilaceae</taxon>
        <taxon>Ideonella</taxon>
    </lineage>
</organism>
<evidence type="ECO:0000256" key="1">
    <source>
        <dbReference type="ARBA" id="ARBA00009277"/>
    </source>
</evidence>
<dbReference type="InterPro" id="IPR036397">
    <property type="entry name" value="RNaseH_sf"/>
</dbReference>
<comment type="similarity">
    <text evidence="1">Belongs to the transposase IS21/IS408/IS1162 family.</text>
</comment>
<dbReference type="AlphaFoldDB" id="A0A643F6U1"/>
<proteinExistence type="inferred from homology"/>
<dbReference type="InterPro" id="IPR001584">
    <property type="entry name" value="Integrase_cat-core"/>
</dbReference>
<dbReference type="Gene3D" id="3.30.420.10">
    <property type="entry name" value="Ribonuclease H-like superfamily/Ribonuclease H"/>
    <property type="match status" value="1"/>
</dbReference>
<dbReference type="EMBL" id="VZPB01000086">
    <property type="protein sequence ID" value="KAB0573875.1"/>
    <property type="molecule type" value="Genomic_DNA"/>
</dbReference>
<dbReference type="GO" id="GO:0003676">
    <property type="term" value="F:nucleic acid binding"/>
    <property type="evidence" value="ECO:0007669"/>
    <property type="project" value="InterPro"/>
</dbReference>
<feature type="domain" description="Integrase catalytic" evidence="2">
    <location>
        <begin position="129"/>
        <end position="304"/>
    </location>
</feature>
<dbReference type="NCBIfam" id="NF033546">
    <property type="entry name" value="transpos_IS21"/>
    <property type="match status" value="1"/>
</dbReference>
<dbReference type="SUPFAM" id="SSF53098">
    <property type="entry name" value="Ribonuclease H-like"/>
    <property type="match status" value="1"/>
</dbReference>
<accession>A0A643F6U1</accession>
<reference evidence="3 4" key="1">
    <citation type="submission" date="2019-09" db="EMBL/GenBank/DDBJ databases">
        <title>Draft genome sequences of 48 bacterial type strains from the CCUG.</title>
        <authorList>
            <person name="Tunovic T."/>
            <person name="Pineiro-Iglesias B."/>
            <person name="Unosson C."/>
            <person name="Inganas E."/>
            <person name="Ohlen M."/>
            <person name="Cardew S."/>
            <person name="Jensie-Markopoulos S."/>
            <person name="Salva-Serra F."/>
            <person name="Jaen-Luchoro D."/>
            <person name="Karlsson R."/>
            <person name="Svensson-Stadler L."/>
            <person name="Chun J."/>
            <person name="Moore E."/>
        </authorList>
    </citation>
    <scope>NUCLEOTIDE SEQUENCE [LARGE SCALE GENOMIC DNA]</scope>
    <source>
        <strain evidence="3 4">CCUG 30977</strain>
    </source>
</reference>
<keyword evidence="4" id="KW-1185">Reference proteome</keyword>
<dbReference type="RefSeq" id="WP_151125892.1">
    <property type="nucleotide sequence ID" value="NZ_CP088081.1"/>
</dbReference>
<evidence type="ECO:0000259" key="2">
    <source>
        <dbReference type="PROSITE" id="PS50994"/>
    </source>
</evidence>